<dbReference type="Pfam" id="PF20256">
    <property type="entry name" value="MoCoBD_2"/>
    <property type="match status" value="2"/>
</dbReference>
<feature type="domain" description="Aldehyde oxidase/xanthine dehydrogenase a/b hammerhead" evidence="2">
    <location>
        <begin position="213"/>
        <end position="302"/>
    </location>
</feature>
<dbReference type="STRING" id="260552.Mag101_05790"/>
<gene>
    <name evidence="3" type="ORF">Mag101_05790</name>
</gene>
<dbReference type="InterPro" id="IPR037165">
    <property type="entry name" value="AldOxase/xan_DH_Mopterin-bd_sf"/>
</dbReference>
<dbReference type="OrthoDB" id="9767994at2"/>
<dbReference type="PIRSF" id="PIRSF036389">
    <property type="entry name" value="IOR_B"/>
    <property type="match status" value="1"/>
</dbReference>
<dbReference type="InterPro" id="IPR019546">
    <property type="entry name" value="TAT_signal_bac_arc"/>
</dbReference>
<evidence type="ECO:0000313" key="3">
    <source>
        <dbReference type="EMBL" id="AQQ67201.1"/>
    </source>
</evidence>
<dbReference type="Gene3D" id="3.30.365.10">
    <property type="entry name" value="Aldehyde oxidase/xanthine dehydrogenase, molybdopterin binding domain"/>
    <property type="match status" value="4"/>
</dbReference>
<accession>A0A1Q2M3B7</accession>
<name>A0A1Q2M3B7_9GAMM</name>
<keyword evidence="4" id="KW-1185">Reference proteome</keyword>
<dbReference type="InterPro" id="IPR008274">
    <property type="entry name" value="AldOxase/xan_DH_MoCoBD1"/>
</dbReference>
<dbReference type="RefSeq" id="WP_077402040.1">
    <property type="nucleotide sequence ID" value="NZ_CP019650.1"/>
</dbReference>
<dbReference type="InterPro" id="IPR006311">
    <property type="entry name" value="TAT_signal"/>
</dbReference>
<sequence length="756" mass="81669">MGKQDTRISVVSRRKFLQLAGIGSGGLILGSRLAASQPVWADAATASDSEHTLNLFVSVAPDNTVSIVCHRSEMGQGIRTGLPQIVADEMEADWEKINVVQGLADKRYGSQNTDGSRSIRSFYKTMRTMGASARHMLEAAAAQLWSVPAASCQALQHKVHHKDSGRSISFGELAELAAAQPVPESSALKLKSSDAFNYIGKPVATYDTPDMVVGKGQYGQDVQLENMLVASIERAPVLGSTVAGVKQDKARKVKGVVAIETMDGGQLPPLFHPLAGVAVLATNTWAALKGRKALEITWSDSAHDNHNSPEYIETLKQRVAEPGKTVTAYGNTDTELAKSQRRHSATYSVPYLTHAAMEPPSATAVVSENSCEVWACTQTPQSVQQNVAKALKLKPEQVKVNVTLLGGGFGRKSKPDFAVEAAVLARKMQRPVKVVWSREDDIRHSYYHAASAAYFEAGLNSDGLVTAWRQRTAFPSISGTFSTSANRPSGGELSMGFADLPFDIPNRTCETAVAEYHTRIGWMRSVSNIQNAFGICSFADELAHLNGQSPDAFLQELIGKDRAINPNQGGFKYGNYGEKLKDYPFDSARLKRVLKETAAKADFSLSEDKHNGEGWGIAVHRSFVSYVGIATRVQVQDNKLKIVEMHCVADVGLAVNPDRVNAQMEGAMIFGLSLALMGEVTIQNGAVENSNFHDYPLLRMQQCPELHVHLLASDEPPAGVGEPGVPPVAPSITNAIFAACGQRIRDLPVNKHLTLA</sequence>
<dbReference type="NCBIfam" id="TIGR01409">
    <property type="entry name" value="TAT_signal_seq"/>
    <property type="match status" value="1"/>
</dbReference>
<dbReference type="InterPro" id="IPR052516">
    <property type="entry name" value="N-heterocyclic_Hydroxylase"/>
</dbReference>
<dbReference type="SUPFAM" id="SSF56003">
    <property type="entry name" value="Molybdenum cofactor-binding domain"/>
    <property type="match status" value="2"/>
</dbReference>
<dbReference type="EMBL" id="CP019650">
    <property type="protein sequence ID" value="AQQ67201.1"/>
    <property type="molecule type" value="Genomic_DNA"/>
</dbReference>
<dbReference type="KEGG" id="maga:Mag101_05790"/>
<organism evidence="3 4">
    <name type="scientific">Microbulbifer agarilyticus</name>
    <dbReference type="NCBI Taxonomy" id="260552"/>
    <lineage>
        <taxon>Bacteria</taxon>
        <taxon>Pseudomonadati</taxon>
        <taxon>Pseudomonadota</taxon>
        <taxon>Gammaproteobacteria</taxon>
        <taxon>Cellvibrionales</taxon>
        <taxon>Microbulbiferaceae</taxon>
        <taxon>Microbulbifer</taxon>
    </lineage>
</organism>
<dbReference type="Proteomes" id="UP000188219">
    <property type="component" value="Chromosome"/>
</dbReference>
<dbReference type="GO" id="GO:0016491">
    <property type="term" value="F:oxidoreductase activity"/>
    <property type="evidence" value="ECO:0007669"/>
    <property type="project" value="InterPro"/>
</dbReference>
<evidence type="ECO:0000256" key="1">
    <source>
        <dbReference type="ARBA" id="ARBA00022729"/>
    </source>
</evidence>
<dbReference type="AlphaFoldDB" id="A0A1Q2M3B7"/>
<protein>
    <submittedName>
        <fullName evidence="3">Xanthine dehydrogenase</fullName>
    </submittedName>
</protein>
<dbReference type="PROSITE" id="PS51318">
    <property type="entry name" value="TAT"/>
    <property type="match status" value="1"/>
</dbReference>
<keyword evidence="1" id="KW-0732">Signal</keyword>
<reference evidence="3" key="1">
    <citation type="submission" date="2017-02" db="EMBL/GenBank/DDBJ databases">
        <title>Genome of Microbulbifer agarilyticus GP101.</title>
        <authorList>
            <person name="Jung J."/>
            <person name="Bae S.S."/>
            <person name="Baek K."/>
        </authorList>
    </citation>
    <scope>NUCLEOTIDE SEQUENCE [LARGE SCALE GENOMIC DNA]</scope>
    <source>
        <strain evidence="3">GP101</strain>
    </source>
</reference>
<dbReference type="Gene3D" id="3.90.1170.50">
    <property type="entry name" value="Aldehyde oxidase/xanthine dehydrogenase, a/b hammerhead"/>
    <property type="match status" value="1"/>
</dbReference>
<dbReference type="PANTHER" id="PTHR47495:SF3">
    <property type="entry name" value="BLR6219 PROTEIN"/>
    <property type="match status" value="1"/>
</dbReference>
<dbReference type="Pfam" id="PF02738">
    <property type="entry name" value="MoCoBD_1"/>
    <property type="match status" value="1"/>
</dbReference>
<dbReference type="InterPro" id="IPR046867">
    <property type="entry name" value="AldOxase/xan_DH_MoCoBD2"/>
</dbReference>
<dbReference type="InterPro" id="IPR012368">
    <property type="entry name" value="OxRdtase_Mopterin-bd_su_IorB"/>
</dbReference>
<dbReference type="InterPro" id="IPR000674">
    <property type="entry name" value="Ald_Oxase/Xan_DH_a/b"/>
</dbReference>
<evidence type="ECO:0000259" key="2">
    <source>
        <dbReference type="SMART" id="SM01008"/>
    </source>
</evidence>
<evidence type="ECO:0000313" key="4">
    <source>
        <dbReference type="Proteomes" id="UP000188219"/>
    </source>
</evidence>
<proteinExistence type="predicted"/>
<dbReference type="SMART" id="SM01008">
    <property type="entry name" value="Ald_Xan_dh_C"/>
    <property type="match status" value="1"/>
</dbReference>
<dbReference type="PANTHER" id="PTHR47495">
    <property type="entry name" value="ALDEHYDE DEHYDROGENASE"/>
    <property type="match status" value="1"/>
</dbReference>